<keyword evidence="1" id="KW-1133">Transmembrane helix</keyword>
<dbReference type="EMBL" id="BLXT01004148">
    <property type="protein sequence ID" value="GFO10214.1"/>
    <property type="molecule type" value="Genomic_DNA"/>
</dbReference>
<organism evidence="3 4">
    <name type="scientific">Plakobranchus ocellatus</name>
    <dbReference type="NCBI Taxonomy" id="259542"/>
    <lineage>
        <taxon>Eukaryota</taxon>
        <taxon>Metazoa</taxon>
        <taxon>Spiralia</taxon>
        <taxon>Lophotrochozoa</taxon>
        <taxon>Mollusca</taxon>
        <taxon>Gastropoda</taxon>
        <taxon>Heterobranchia</taxon>
        <taxon>Euthyneura</taxon>
        <taxon>Panpulmonata</taxon>
        <taxon>Sacoglossa</taxon>
        <taxon>Placobranchoidea</taxon>
        <taxon>Plakobranchidae</taxon>
        <taxon>Plakobranchus</taxon>
    </lineage>
</organism>
<dbReference type="Proteomes" id="UP000735302">
    <property type="component" value="Unassembled WGS sequence"/>
</dbReference>
<comment type="caution">
    <text evidence="3">The sequence shown here is derived from an EMBL/GenBank/DDBJ whole genome shotgun (WGS) entry which is preliminary data.</text>
</comment>
<name>A0AAV4AVS3_9GAST</name>
<dbReference type="AlphaFoldDB" id="A0AAV4AVS3"/>
<feature type="chain" id="PRO_5043629593" evidence="2">
    <location>
        <begin position="28"/>
        <end position="186"/>
    </location>
</feature>
<protein>
    <submittedName>
        <fullName evidence="3">Uncharacterized protein</fullName>
    </submittedName>
</protein>
<keyword evidence="1" id="KW-0812">Transmembrane</keyword>
<evidence type="ECO:0000313" key="3">
    <source>
        <dbReference type="EMBL" id="GFO10214.1"/>
    </source>
</evidence>
<evidence type="ECO:0000313" key="4">
    <source>
        <dbReference type="Proteomes" id="UP000735302"/>
    </source>
</evidence>
<feature type="transmembrane region" description="Helical" evidence="1">
    <location>
        <begin position="64"/>
        <end position="85"/>
    </location>
</feature>
<evidence type="ECO:0000256" key="2">
    <source>
        <dbReference type="SAM" id="SignalP"/>
    </source>
</evidence>
<keyword evidence="1" id="KW-0472">Membrane</keyword>
<feature type="transmembrane region" description="Helical" evidence="1">
    <location>
        <begin position="147"/>
        <end position="167"/>
    </location>
</feature>
<proteinExistence type="predicted"/>
<sequence length="186" mass="20932">MASWVQWVSFLVLLLSVILAWISTVYSRSPGPLSGLKATKASPETNNFHRSKSNEVVLDLDSDWIYVFLLYAGFVCKNLSLLFLLRYTWDSKSDDGKDVKKIASALLVISVLCYFICANFKTSWASASGELEWQKDTSQKIISSQHVAGLNVFLDAVAITLLLIDAWQIRKIKEPSYPQVEKVTTF</sequence>
<feature type="transmembrane region" description="Helical" evidence="1">
    <location>
        <begin position="105"/>
        <end position="127"/>
    </location>
</feature>
<feature type="signal peptide" evidence="2">
    <location>
        <begin position="1"/>
        <end position="27"/>
    </location>
</feature>
<gene>
    <name evidence="3" type="ORF">PoB_003671900</name>
</gene>
<accession>A0AAV4AVS3</accession>
<reference evidence="3 4" key="1">
    <citation type="journal article" date="2021" name="Elife">
        <title>Chloroplast acquisition without the gene transfer in kleptoplastic sea slugs, Plakobranchus ocellatus.</title>
        <authorList>
            <person name="Maeda T."/>
            <person name="Takahashi S."/>
            <person name="Yoshida T."/>
            <person name="Shimamura S."/>
            <person name="Takaki Y."/>
            <person name="Nagai Y."/>
            <person name="Toyoda A."/>
            <person name="Suzuki Y."/>
            <person name="Arimoto A."/>
            <person name="Ishii H."/>
            <person name="Satoh N."/>
            <person name="Nishiyama T."/>
            <person name="Hasebe M."/>
            <person name="Maruyama T."/>
            <person name="Minagawa J."/>
            <person name="Obokata J."/>
            <person name="Shigenobu S."/>
        </authorList>
    </citation>
    <scope>NUCLEOTIDE SEQUENCE [LARGE SCALE GENOMIC DNA]</scope>
</reference>
<keyword evidence="2" id="KW-0732">Signal</keyword>
<keyword evidence="4" id="KW-1185">Reference proteome</keyword>
<evidence type="ECO:0000256" key="1">
    <source>
        <dbReference type="SAM" id="Phobius"/>
    </source>
</evidence>